<gene>
    <name evidence="2" type="ORF">HJ536_03265</name>
</gene>
<dbReference type="RefSeq" id="WP_177156633.1">
    <property type="nucleotide sequence ID" value="NZ_JABCJE010000001.1"/>
</dbReference>
<accession>A0A850Q733</accession>
<keyword evidence="1" id="KW-1133">Transmembrane helix</keyword>
<feature type="transmembrane region" description="Helical" evidence="1">
    <location>
        <begin position="58"/>
        <end position="81"/>
    </location>
</feature>
<evidence type="ECO:0008006" key="4">
    <source>
        <dbReference type="Google" id="ProtNLM"/>
    </source>
</evidence>
<reference evidence="2 3" key="1">
    <citation type="submission" date="2020-04" db="EMBL/GenBank/DDBJ databases">
        <title>Donghicola sp., a member of the Rhodobacteraceae family isolated from mangrove forest in Thailand.</title>
        <authorList>
            <person name="Charoenyingcharoen P."/>
            <person name="Yukphan P."/>
        </authorList>
    </citation>
    <scope>NUCLEOTIDE SEQUENCE [LARGE SCALE GENOMIC DNA]</scope>
    <source>
        <strain evidence="2 3">B5-SW-15</strain>
    </source>
</reference>
<evidence type="ECO:0000313" key="3">
    <source>
        <dbReference type="Proteomes" id="UP000592216"/>
    </source>
</evidence>
<comment type="caution">
    <text evidence="2">The sequence shown here is derived from an EMBL/GenBank/DDBJ whole genome shotgun (WGS) entry which is preliminary data.</text>
</comment>
<dbReference type="AlphaFoldDB" id="A0A850Q733"/>
<evidence type="ECO:0000256" key="1">
    <source>
        <dbReference type="SAM" id="Phobius"/>
    </source>
</evidence>
<sequence>MTGWMIFRHAVGMVLRNWRQAIQISGLLYAVLAIFEISLGGAAKGHIGPDGMMMSPAIGLSMIAVTAGYVILSIWIAVAWHRYVLLEEMPEGWFPKWHGGAVASYLGISILITLVIALVSMVIGWILMFALGGAMPLLTIFIILLAVGAGIAFFRLSPMLPAAAIGEKMKMSEAWHQTRGLSGAILLIVLLQFGLMVGLQIASNILMTISPVIGFVGQIVVNWFATIVTASLLTTFYGHFVQERPLV</sequence>
<keyword evidence="1" id="KW-0812">Transmembrane</keyword>
<feature type="transmembrane region" description="Helical" evidence="1">
    <location>
        <begin position="215"/>
        <end position="237"/>
    </location>
</feature>
<feature type="transmembrane region" description="Helical" evidence="1">
    <location>
        <begin position="21"/>
        <end position="43"/>
    </location>
</feature>
<keyword evidence="1" id="KW-0472">Membrane</keyword>
<evidence type="ECO:0000313" key="2">
    <source>
        <dbReference type="EMBL" id="NVO22365.1"/>
    </source>
</evidence>
<protein>
    <recommendedName>
        <fullName evidence="4">Glycerophosphoryl diester phosphodiesterase membrane domain-containing protein</fullName>
    </recommendedName>
</protein>
<organism evidence="2 3">
    <name type="scientific">Donghicola mangrovi</name>
    <dbReference type="NCBI Taxonomy" id="2729614"/>
    <lineage>
        <taxon>Bacteria</taxon>
        <taxon>Pseudomonadati</taxon>
        <taxon>Pseudomonadota</taxon>
        <taxon>Alphaproteobacteria</taxon>
        <taxon>Rhodobacterales</taxon>
        <taxon>Roseobacteraceae</taxon>
        <taxon>Donghicola</taxon>
    </lineage>
</organism>
<proteinExistence type="predicted"/>
<dbReference type="Proteomes" id="UP000592216">
    <property type="component" value="Unassembled WGS sequence"/>
</dbReference>
<dbReference type="EMBL" id="JABCJE010000001">
    <property type="protein sequence ID" value="NVO22365.1"/>
    <property type="molecule type" value="Genomic_DNA"/>
</dbReference>
<feature type="transmembrane region" description="Helical" evidence="1">
    <location>
        <begin position="181"/>
        <end position="203"/>
    </location>
</feature>
<feature type="transmembrane region" description="Helical" evidence="1">
    <location>
        <begin position="137"/>
        <end position="160"/>
    </location>
</feature>
<name>A0A850Q733_9RHOB</name>
<feature type="transmembrane region" description="Helical" evidence="1">
    <location>
        <begin position="102"/>
        <end position="131"/>
    </location>
</feature>